<dbReference type="EMBL" id="JAENII010000005">
    <property type="protein sequence ID" value="MBK1827114.1"/>
    <property type="molecule type" value="Genomic_DNA"/>
</dbReference>
<dbReference type="RefSeq" id="WP_200278560.1">
    <property type="nucleotide sequence ID" value="NZ_JAENII010000005.1"/>
</dbReference>
<protein>
    <recommendedName>
        <fullName evidence="3">Alpha/beta hydrolase</fullName>
    </recommendedName>
</protein>
<evidence type="ECO:0000313" key="1">
    <source>
        <dbReference type="EMBL" id="MBK1827114.1"/>
    </source>
</evidence>
<comment type="caution">
    <text evidence="1">The sequence shown here is derived from an EMBL/GenBank/DDBJ whole genome shotgun (WGS) entry which is preliminary data.</text>
</comment>
<dbReference type="InterPro" id="IPR029058">
    <property type="entry name" value="AB_hydrolase_fold"/>
</dbReference>
<dbReference type="Proteomes" id="UP000658278">
    <property type="component" value="Unassembled WGS sequence"/>
</dbReference>
<dbReference type="AlphaFoldDB" id="A0A934R8C2"/>
<reference evidence="1" key="1">
    <citation type="submission" date="2021-01" db="EMBL/GenBank/DDBJ databases">
        <title>Modified the classification status of verrucomicrobia.</title>
        <authorList>
            <person name="Feng X."/>
        </authorList>
    </citation>
    <scope>NUCLEOTIDE SEQUENCE</scope>
    <source>
        <strain evidence="1">KCTC 22201</strain>
    </source>
</reference>
<dbReference type="SUPFAM" id="SSF53474">
    <property type="entry name" value="alpha/beta-Hydrolases"/>
    <property type="match status" value="1"/>
</dbReference>
<organism evidence="1 2">
    <name type="scientific">Haloferula rosea</name>
    <dbReference type="NCBI Taxonomy" id="490093"/>
    <lineage>
        <taxon>Bacteria</taxon>
        <taxon>Pseudomonadati</taxon>
        <taxon>Verrucomicrobiota</taxon>
        <taxon>Verrucomicrobiia</taxon>
        <taxon>Verrucomicrobiales</taxon>
        <taxon>Verrucomicrobiaceae</taxon>
        <taxon>Haloferula</taxon>
    </lineage>
</organism>
<keyword evidence="2" id="KW-1185">Reference proteome</keyword>
<name>A0A934R8C2_9BACT</name>
<evidence type="ECO:0008006" key="3">
    <source>
        <dbReference type="Google" id="ProtNLM"/>
    </source>
</evidence>
<dbReference type="Gene3D" id="3.40.50.1820">
    <property type="entry name" value="alpha/beta hydrolase"/>
    <property type="match status" value="1"/>
</dbReference>
<proteinExistence type="predicted"/>
<evidence type="ECO:0000313" key="2">
    <source>
        <dbReference type="Proteomes" id="UP000658278"/>
    </source>
</evidence>
<sequence length="488" mass="51710">MTLITHGFNGNVTDWVIPMGEVMMDHPGFDGDDISCYEMEVTSGGGGLQVSMIHLGGPVWNAVESGEIVVKLDWSSRAGLFGSSASQVASVAANALRDPTLLDSGNGRALAELPLHLIGHSRGGSVVCEIARYLGERGVWVDQVTALDPYPVSLFGDVPARSWENVLYMESYWQDMDFPDGSDISGAYNRKLTSLSGGYSSAHSDTHLWYHGTIDLSTPATDTQETIGVSQRTSWWTPAENQGADTGFLYSRIGGGDRTSTAQPGGGSQIRDGLNQTYDFGVSGGVNRELLGSKTDVWPNLIIARRTTAGPLEAGSDLEVEMFYQDGASALDPGLTVSLDPDRNPWNGNEITLEAFTVPAAGAFAVLNEVRSADTTGVPVGSYAVLLTLSQGGRQRHFHAAEGVVITAAPMPMEIVAGTTGLVNGLFGFEVSGTPGTEVVVEASEDMSGWDAVASQTLGSANWVFSDPDTALYGRRFYRLAGPSVSPP</sequence>
<gene>
    <name evidence="1" type="ORF">JIN81_08785</name>
</gene>
<accession>A0A934R8C2</accession>